<dbReference type="InterPro" id="IPR019302">
    <property type="entry name" value="CAP12/PCTIR_TIR_dom"/>
</dbReference>
<protein>
    <recommendedName>
        <fullName evidence="1">CD-NTase-associated protein 12/Pycsar effector protein TIR domain-containing protein</fullName>
    </recommendedName>
</protein>
<evidence type="ECO:0000313" key="3">
    <source>
        <dbReference type="Proteomes" id="UP000001489"/>
    </source>
</evidence>
<keyword evidence="3" id="KW-1185">Reference proteome</keyword>
<evidence type="ECO:0000313" key="2">
    <source>
        <dbReference type="EMBL" id="ACS51941.1"/>
    </source>
</evidence>
<feature type="domain" description="CD-NTase-associated protein 12/Pycsar effector protein TIR" evidence="1">
    <location>
        <begin position="93"/>
        <end position="227"/>
    </location>
</feature>
<dbReference type="Pfam" id="PF10137">
    <property type="entry name" value="CAP12-PCTIR_TIR"/>
    <property type="match status" value="1"/>
</dbReference>
<dbReference type="KEGG" id="bgr:Bgr_18350"/>
<reference evidence="2 3" key="1">
    <citation type="journal article" date="2009" name="PLoS Genet.">
        <title>Run-off replication of host-adaptability genes is associated with gene transfer agents in the genome of mouse-infecting Bartonella grahamii.</title>
        <authorList>
            <person name="Berglund E.C."/>
            <person name="Frank A.C."/>
            <person name="Calteau A."/>
            <person name="Vinnere Pettersson O."/>
            <person name="Granberg F."/>
            <person name="Eriksson A.-S."/>
            <person name="Naeslund K."/>
            <person name="Holmberg M."/>
            <person name="Lindroos H."/>
            <person name="Andersson S.G."/>
        </authorList>
    </citation>
    <scope>NUCLEOTIDE SEQUENCE [LARGE SCALE GENOMIC DNA]</scope>
    <source>
        <strain evidence="3">as4aup</strain>
    </source>
</reference>
<organism evidence="2 3">
    <name type="scientific">Bartonella grahamii (strain as4aup)</name>
    <dbReference type="NCBI Taxonomy" id="634504"/>
    <lineage>
        <taxon>Bacteria</taxon>
        <taxon>Pseudomonadati</taxon>
        <taxon>Pseudomonadota</taxon>
        <taxon>Alphaproteobacteria</taxon>
        <taxon>Hyphomicrobiales</taxon>
        <taxon>Bartonellaceae</taxon>
        <taxon>Bartonella</taxon>
    </lineage>
</organism>
<proteinExistence type="predicted"/>
<name>C6AAK2_BARGA</name>
<evidence type="ECO:0000259" key="1">
    <source>
        <dbReference type="Pfam" id="PF10137"/>
    </source>
</evidence>
<dbReference type="GO" id="GO:0050135">
    <property type="term" value="F:NADP+ nucleosidase activity"/>
    <property type="evidence" value="ECO:0007669"/>
    <property type="project" value="InterPro"/>
</dbReference>
<gene>
    <name evidence="2" type="ordered locus">Bgr_18350</name>
</gene>
<sequence>MQYSGTLEDLTNIICKAGYQIIESKLLKHDSPEIYQIKTSKGGTINWFKSTGKLQVQGKENIKQKLIEDLEKHLEETSTIPSSKTASNPSNKKIFIVHGHDRYALKELENALLKLGIKPYILQNTSGNGLTIIQTLKKEICNGSIKFGIVLLTHDDMGYAISQDEETTQPRARQKVEEKIQPRARQNVIFEMGMLAAALPLERIALLQKEGIEMPSDVGGVYYLSFKEHVKETFPKLIERLQEADFSFNINEITHALN</sequence>
<dbReference type="RefSeq" id="WP_015856953.1">
    <property type="nucleotide sequence ID" value="NC_012846.1"/>
</dbReference>
<dbReference type="Proteomes" id="UP000001489">
    <property type="component" value="Chromosome"/>
</dbReference>
<dbReference type="OrthoDB" id="5497289at2"/>
<dbReference type="EMBL" id="CP001562">
    <property type="protein sequence ID" value="ACS51941.1"/>
    <property type="molecule type" value="Genomic_DNA"/>
</dbReference>
<dbReference type="AlphaFoldDB" id="C6AAK2"/>
<dbReference type="eggNOG" id="COG4271">
    <property type="taxonomic scope" value="Bacteria"/>
</dbReference>
<dbReference type="HOGENOM" id="CLU_062182_1_1_5"/>
<accession>C6AAK2</accession>